<organism evidence="1 2">
    <name type="scientific">Eruca vesicaria subsp. sativa</name>
    <name type="common">Garden rocket</name>
    <name type="synonym">Eruca sativa</name>
    <dbReference type="NCBI Taxonomy" id="29727"/>
    <lineage>
        <taxon>Eukaryota</taxon>
        <taxon>Viridiplantae</taxon>
        <taxon>Streptophyta</taxon>
        <taxon>Embryophyta</taxon>
        <taxon>Tracheophyta</taxon>
        <taxon>Spermatophyta</taxon>
        <taxon>Magnoliopsida</taxon>
        <taxon>eudicotyledons</taxon>
        <taxon>Gunneridae</taxon>
        <taxon>Pentapetalae</taxon>
        <taxon>rosids</taxon>
        <taxon>malvids</taxon>
        <taxon>Brassicales</taxon>
        <taxon>Brassicaceae</taxon>
        <taxon>Brassiceae</taxon>
        <taxon>Eruca</taxon>
    </lineage>
</organism>
<protein>
    <recommendedName>
        <fullName evidence="3">F-box domain-containing protein</fullName>
    </recommendedName>
</protein>
<dbReference type="InterPro" id="IPR036047">
    <property type="entry name" value="F-box-like_dom_sf"/>
</dbReference>
<proteinExistence type="predicted"/>
<evidence type="ECO:0000313" key="1">
    <source>
        <dbReference type="EMBL" id="CAH8320338.1"/>
    </source>
</evidence>
<dbReference type="SUPFAM" id="SSF81383">
    <property type="entry name" value="F-box domain"/>
    <property type="match status" value="1"/>
</dbReference>
<sequence>MERAAKLARINKTTVIHRINELPDELIMKILSIIPLYKDTVATRLLSKWCQDPWKLVPEVTVEYDDEKSFMSFYYGSLFSNGAPTLGQCVSSLSGTIRLHPSTSGFKPLPVYKFVRKLRFDLFGGTLKLQRCLVNAKP</sequence>
<name>A0ABC8JAV7_ERUVS</name>
<dbReference type="AlphaFoldDB" id="A0ABC8JAV7"/>
<dbReference type="Proteomes" id="UP001642260">
    <property type="component" value="Unassembled WGS sequence"/>
</dbReference>
<gene>
    <name evidence="1" type="ORF">ERUC_LOCUS8889</name>
</gene>
<evidence type="ECO:0008006" key="3">
    <source>
        <dbReference type="Google" id="ProtNLM"/>
    </source>
</evidence>
<comment type="caution">
    <text evidence="1">The sequence shown here is derived from an EMBL/GenBank/DDBJ whole genome shotgun (WGS) entry which is preliminary data.</text>
</comment>
<accession>A0ABC8JAV7</accession>
<evidence type="ECO:0000313" key="2">
    <source>
        <dbReference type="Proteomes" id="UP001642260"/>
    </source>
</evidence>
<reference evidence="1 2" key="1">
    <citation type="submission" date="2022-03" db="EMBL/GenBank/DDBJ databases">
        <authorList>
            <person name="Macdonald S."/>
            <person name="Ahmed S."/>
            <person name="Newling K."/>
        </authorList>
    </citation>
    <scope>NUCLEOTIDE SEQUENCE [LARGE SCALE GENOMIC DNA]</scope>
</reference>
<dbReference type="EMBL" id="CAKOAT010092377">
    <property type="protein sequence ID" value="CAH8320338.1"/>
    <property type="molecule type" value="Genomic_DNA"/>
</dbReference>
<keyword evidence="2" id="KW-1185">Reference proteome</keyword>